<accession>A0A943I3F1</accession>
<evidence type="ECO:0000256" key="2">
    <source>
        <dbReference type="ARBA" id="ARBA00022801"/>
    </source>
</evidence>
<protein>
    <submittedName>
        <fullName evidence="4">HIRAN domain-containing protein</fullName>
    </submittedName>
</protein>
<dbReference type="Proteomes" id="UP000754226">
    <property type="component" value="Unassembled WGS sequence"/>
</dbReference>
<keyword evidence="1" id="KW-0479">Metal-binding</keyword>
<keyword evidence="2" id="KW-0378">Hydrolase</keyword>
<dbReference type="Pfam" id="PF08797">
    <property type="entry name" value="HIRAN"/>
    <property type="match status" value="1"/>
</dbReference>
<sequence>MKTIYVTITGMDFCCGLDFFRRHDVLILKKEPKNEWDREAIAAYREGLGKVGYVANSPKTVLGESYSAGRLYDKIGKKATARVEVITEKGVLCKVKGPFKD</sequence>
<evidence type="ECO:0000259" key="3">
    <source>
        <dbReference type="Pfam" id="PF08797"/>
    </source>
</evidence>
<dbReference type="GO" id="GO:0003676">
    <property type="term" value="F:nucleic acid binding"/>
    <property type="evidence" value="ECO:0007669"/>
    <property type="project" value="InterPro"/>
</dbReference>
<reference evidence="4" key="1">
    <citation type="submission" date="2021-02" db="EMBL/GenBank/DDBJ databases">
        <title>Infant gut strain persistence is associated with maternal origin, phylogeny, and functional potential including surface adhesion and iron acquisition.</title>
        <authorList>
            <person name="Lou Y.C."/>
        </authorList>
    </citation>
    <scope>NUCLEOTIDE SEQUENCE</scope>
    <source>
        <strain evidence="4">L3_106_000M1_dasL3_106_000M1_concoct_15</strain>
    </source>
</reference>
<dbReference type="GO" id="GO:0016818">
    <property type="term" value="F:hydrolase activity, acting on acid anhydrides, in phosphorus-containing anhydrides"/>
    <property type="evidence" value="ECO:0007669"/>
    <property type="project" value="InterPro"/>
</dbReference>
<gene>
    <name evidence="4" type="ORF">KHX13_00370</name>
</gene>
<comment type="caution">
    <text evidence="4">The sequence shown here is derived from an EMBL/GenBank/DDBJ whole genome shotgun (WGS) entry which is preliminary data.</text>
</comment>
<evidence type="ECO:0000313" key="5">
    <source>
        <dbReference type="Proteomes" id="UP000754226"/>
    </source>
</evidence>
<dbReference type="AlphaFoldDB" id="A0A943I3F1"/>
<dbReference type="GO" id="GO:0008270">
    <property type="term" value="F:zinc ion binding"/>
    <property type="evidence" value="ECO:0007669"/>
    <property type="project" value="InterPro"/>
</dbReference>
<name>A0A943I3F1_9FIRM</name>
<evidence type="ECO:0000256" key="1">
    <source>
        <dbReference type="ARBA" id="ARBA00022723"/>
    </source>
</evidence>
<feature type="domain" description="HIRAN" evidence="3">
    <location>
        <begin position="3"/>
        <end position="57"/>
    </location>
</feature>
<dbReference type="EMBL" id="JAGZCZ010000001">
    <property type="protein sequence ID" value="MBS5518797.1"/>
    <property type="molecule type" value="Genomic_DNA"/>
</dbReference>
<dbReference type="Gene3D" id="3.30.70.2330">
    <property type="match status" value="1"/>
</dbReference>
<dbReference type="InterPro" id="IPR014905">
    <property type="entry name" value="HIRAN"/>
</dbReference>
<organism evidence="4 5">
    <name type="scientific">Acidaminococcus intestini</name>
    <dbReference type="NCBI Taxonomy" id="187327"/>
    <lineage>
        <taxon>Bacteria</taxon>
        <taxon>Bacillati</taxon>
        <taxon>Bacillota</taxon>
        <taxon>Negativicutes</taxon>
        <taxon>Acidaminococcales</taxon>
        <taxon>Acidaminococcaceae</taxon>
        <taxon>Acidaminococcus</taxon>
    </lineage>
</organism>
<evidence type="ECO:0000313" key="4">
    <source>
        <dbReference type="EMBL" id="MBS5518797.1"/>
    </source>
</evidence>
<proteinExistence type="predicted"/>